<name>A0ABW0GNK6_9MICO</name>
<dbReference type="InterPro" id="IPR045006">
    <property type="entry name" value="CHLI-like"/>
</dbReference>
<dbReference type="InterPro" id="IPR025158">
    <property type="entry name" value="Mg_chelat-rel_C"/>
</dbReference>
<gene>
    <name evidence="3" type="ORF">ACFPJ6_06230</name>
</gene>
<feature type="domain" description="AAA+ ATPase" evidence="2">
    <location>
        <begin position="210"/>
        <end position="395"/>
    </location>
</feature>
<dbReference type="InterPro" id="IPR003593">
    <property type="entry name" value="AAA+_ATPase"/>
</dbReference>
<dbReference type="InterPro" id="IPR020568">
    <property type="entry name" value="Ribosomal_Su5_D2-typ_SF"/>
</dbReference>
<dbReference type="Pfam" id="PF01078">
    <property type="entry name" value="Mg_chelatase"/>
    <property type="match status" value="1"/>
</dbReference>
<protein>
    <submittedName>
        <fullName evidence="3">YifB family Mg chelatase-like AAA ATPase</fullName>
    </submittedName>
</protein>
<dbReference type="InterPro" id="IPR027417">
    <property type="entry name" value="P-loop_NTPase"/>
</dbReference>
<comment type="similarity">
    <text evidence="1">Belongs to the Mg-chelatase subunits D/I family. ComM subfamily.</text>
</comment>
<dbReference type="Pfam" id="PF13335">
    <property type="entry name" value="Mg_chelatase_C"/>
    <property type="match status" value="1"/>
</dbReference>
<keyword evidence="4" id="KW-1185">Reference proteome</keyword>
<proteinExistence type="inferred from homology"/>
<evidence type="ECO:0000313" key="4">
    <source>
        <dbReference type="Proteomes" id="UP001596122"/>
    </source>
</evidence>
<dbReference type="RefSeq" id="WP_377002434.1">
    <property type="nucleotide sequence ID" value="NZ_JBHSLD010000007.1"/>
</dbReference>
<dbReference type="Gene3D" id="3.30.230.10">
    <property type="match status" value="1"/>
</dbReference>
<dbReference type="PANTHER" id="PTHR32039">
    <property type="entry name" value="MAGNESIUM-CHELATASE SUBUNIT CHLI"/>
    <property type="match status" value="1"/>
</dbReference>
<dbReference type="Pfam" id="PF13541">
    <property type="entry name" value="ChlI"/>
    <property type="match status" value="1"/>
</dbReference>
<reference evidence="4" key="1">
    <citation type="journal article" date="2019" name="Int. J. Syst. Evol. Microbiol.">
        <title>The Global Catalogue of Microorganisms (GCM) 10K type strain sequencing project: providing services to taxonomists for standard genome sequencing and annotation.</title>
        <authorList>
            <consortium name="The Broad Institute Genomics Platform"/>
            <consortium name="The Broad Institute Genome Sequencing Center for Infectious Disease"/>
            <person name="Wu L."/>
            <person name="Ma J."/>
        </authorList>
    </citation>
    <scope>NUCLEOTIDE SEQUENCE [LARGE SCALE GENOMIC DNA]</scope>
    <source>
        <strain evidence="4">CCUG 43114</strain>
    </source>
</reference>
<accession>A0ABW0GNK6</accession>
<dbReference type="PANTHER" id="PTHR32039:SF7">
    <property type="entry name" value="COMPETENCE PROTEIN COMM"/>
    <property type="match status" value="1"/>
</dbReference>
<evidence type="ECO:0000256" key="1">
    <source>
        <dbReference type="ARBA" id="ARBA00006354"/>
    </source>
</evidence>
<evidence type="ECO:0000259" key="2">
    <source>
        <dbReference type="SMART" id="SM00382"/>
    </source>
</evidence>
<organism evidence="3 4">
    <name type="scientific">Aquipuribacter nitratireducens</name>
    <dbReference type="NCBI Taxonomy" id="650104"/>
    <lineage>
        <taxon>Bacteria</taxon>
        <taxon>Bacillati</taxon>
        <taxon>Actinomycetota</taxon>
        <taxon>Actinomycetes</taxon>
        <taxon>Micrococcales</taxon>
        <taxon>Intrasporangiaceae</taxon>
        <taxon>Aquipuribacter</taxon>
    </lineage>
</organism>
<dbReference type="InterPro" id="IPR000523">
    <property type="entry name" value="Mg_chelatse_chII-like_cat_dom"/>
</dbReference>
<sequence>MTRLGRTVCAALVGLEGHLVSVEAHVSPGLVHWVVVGLPDAGVLEARDRVRSALVASGWTPPQARLTVNLSPAGLPKSGTTFDLAVAVAVLAAMGEVPEGVARVGHVGELGLDGSVRAAPGVLPAVLGLRRAGVRDVVVPAAAAGEAALVPGVRVHGVATLREAALLHRGGLPARRAPEPVTAPSASQPDLRDVVGQPVGRRALEVCAAGGHHLFLLGPPGSGKTMLASRLPGILPDLDDEDALTATAVHSLAGTLPGPVLLRRPPFEDPHHTASVAAVVGGGSGLPRPGAASRAHAGVLFLDESPEFRKGVLDALRQPLEQGVVEVQRARGSARLPARFQLVLAANPCPCGHAGSTVRDLRCTCTPQTRRGYLSRLSGPLLDRIDVQVDVPPVAVGRWAAAADGEGSDVVARRVRGARAAAVGRWGGAVRSNSQIPSPVLRSARYRPSRAVLAPLLAGVERGSLTARGFDRLLRVAWTLTDLAGRDRPGEDEVAEALTLRTTAGAA</sequence>
<dbReference type="Gene3D" id="3.40.50.300">
    <property type="entry name" value="P-loop containing nucleotide triphosphate hydrolases"/>
    <property type="match status" value="1"/>
</dbReference>
<dbReference type="EMBL" id="JBHSLD010000007">
    <property type="protein sequence ID" value="MFC5380381.1"/>
    <property type="molecule type" value="Genomic_DNA"/>
</dbReference>
<dbReference type="SMART" id="SM00382">
    <property type="entry name" value="AAA"/>
    <property type="match status" value="1"/>
</dbReference>
<dbReference type="SUPFAM" id="SSF54211">
    <property type="entry name" value="Ribosomal protein S5 domain 2-like"/>
    <property type="match status" value="1"/>
</dbReference>
<dbReference type="InterPro" id="IPR014721">
    <property type="entry name" value="Ribsml_uS5_D2-typ_fold_subgr"/>
</dbReference>
<evidence type="ECO:0000313" key="3">
    <source>
        <dbReference type="EMBL" id="MFC5380381.1"/>
    </source>
</evidence>
<dbReference type="NCBIfam" id="TIGR00368">
    <property type="entry name" value="YifB family Mg chelatase-like AAA ATPase"/>
    <property type="match status" value="1"/>
</dbReference>
<dbReference type="SUPFAM" id="SSF52540">
    <property type="entry name" value="P-loop containing nucleoside triphosphate hydrolases"/>
    <property type="match status" value="1"/>
</dbReference>
<dbReference type="Proteomes" id="UP001596122">
    <property type="component" value="Unassembled WGS sequence"/>
</dbReference>
<dbReference type="InterPro" id="IPR004482">
    <property type="entry name" value="Mg_chelat-rel"/>
</dbReference>
<comment type="caution">
    <text evidence="3">The sequence shown here is derived from an EMBL/GenBank/DDBJ whole genome shotgun (WGS) entry which is preliminary data.</text>
</comment>